<keyword evidence="8 11" id="KW-0472">Membrane</keyword>
<dbReference type="Pfam" id="PF02737">
    <property type="entry name" value="3HCDH_N"/>
    <property type="match status" value="1"/>
</dbReference>
<evidence type="ECO:0000256" key="8">
    <source>
        <dbReference type="ARBA" id="ARBA00023136"/>
    </source>
</evidence>
<feature type="transmembrane region" description="Helical" evidence="11">
    <location>
        <begin position="702"/>
        <end position="726"/>
    </location>
</feature>
<comment type="similarity">
    <text evidence="3">In the central section; belongs to the 3-hydroxyacyl-CoA dehydrogenase family.</text>
</comment>
<dbReference type="GO" id="GO:0016616">
    <property type="term" value="F:oxidoreductase activity, acting on the CH-OH group of donors, NAD or NADP as acceptor"/>
    <property type="evidence" value="ECO:0007669"/>
    <property type="project" value="InterPro"/>
</dbReference>
<evidence type="ECO:0000313" key="15">
    <source>
        <dbReference type="Proteomes" id="UP000685013"/>
    </source>
</evidence>
<dbReference type="InterPro" id="IPR002528">
    <property type="entry name" value="MATE_fam"/>
</dbReference>
<organism evidence="14 15">
    <name type="scientific">Cucurbita argyrosperma subsp. sororia</name>
    <dbReference type="NCBI Taxonomy" id="37648"/>
    <lineage>
        <taxon>Eukaryota</taxon>
        <taxon>Viridiplantae</taxon>
        <taxon>Streptophyta</taxon>
        <taxon>Embryophyta</taxon>
        <taxon>Tracheophyta</taxon>
        <taxon>Spermatophyta</taxon>
        <taxon>Magnoliopsida</taxon>
        <taxon>eudicotyledons</taxon>
        <taxon>Gunneridae</taxon>
        <taxon>Pentapetalae</taxon>
        <taxon>rosids</taxon>
        <taxon>fabids</taxon>
        <taxon>Cucurbitales</taxon>
        <taxon>Cucurbitaceae</taxon>
        <taxon>Cucurbiteae</taxon>
        <taxon>Cucurbita</taxon>
    </lineage>
</organism>
<dbReference type="GO" id="GO:1990961">
    <property type="term" value="P:xenobiotic detoxification by transmembrane export across the plasma membrane"/>
    <property type="evidence" value="ECO:0007669"/>
    <property type="project" value="InterPro"/>
</dbReference>
<dbReference type="GO" id="GO:0015297">
    <property type="term" value="F:antiporter activity"/>
    <property type="evidence" value="ECO:0007669"/>
    <property type="project" value="InterPro"/>
</dbReference>
<evidence type="ECO:0000259" key="12">
    <source>
        <dbReference type="Pfam" id="PF00725"/>
    </source>
</evidence>
<dbReference type="PANTHER" id="PTHR11206">
    <property type="entry name" value="MULTIDRUG RESISTANCE PROTEIN"/>
    <property type="match status" value="1"/>
</dbReference>
<accession>A0AAV6M9C8</accession>
<dbReference type="GO" id="GO:0016020">
    <property type="term" value="C:membrane"/>
    <property type="evidence" value="ECO:0007669"/>
    <property type="project" value="UniProtKB-SubCell"/>
</dbReference>
<dbReference type="InterPro" id="IPR006180">
    <property type="entry name" value="3-OHacyl-CoA_DH_CS"/>
</dbReference>
<dbReference type="Proteomes" id="UP000685013">
    <property type="component" value="Chromosome 16"/>
</dbReference>
<keyword evidence="5 11" id="KW-0812">Transmembrane</keyword>
<comment type="pathway">
    <text evidence="2">Lipid metabolism; fatty acid beta-oxidation.</text>
</comment>
<comment type="catalytic activity">
    <reaction evidence="9">
        <text>a (3S)-3-hydroxyacyl-CoA = a (2E)-enoyl-CoA + H2O</text>
        <dbReference type="Rhea" id="RHEA:16105"/>
        <dbReference type="ChEBI" id="CHEBI:15377"/>
        <dbReference type="ChEBI" id="CHEBI:57318"/>
        <dbReference type="ChEBI" id="CHEBI:58856"/>
        <dbReference type="EC" id="4.2.1.17"/>
    </reaction>
</comment>
<dbReference type="InterPro" id="IPR006108">
    <property type="entry name" value="3HC_DH_C"/>
</dbReference>
<reference evidence="14 15" key="1">
    <citation type="journal article" date="2021" name="Hortic Res">
        <title>The domestication of Cucurbita argyrosperma as revealed by the genome of its wild relative.</title>
        <authorList>
            <person name="Barrera-Redondo J."/>
            <person name="Sanchez-de la Vega G."/>
            <person name="Aguirre-Liguori J.A."/>
            <person name="Castellanos-Morales G."/>
            <person name="Gutierrez-Guerrero Y.T."/>
            <person name="Aguirre-Dugua X."/>
            <person name="Aguirre-Planter E."/>
            <person name="Tenaillon M.I."/>
            <person name="Lira-Saade R."/>
            <person name="Eguiarte L.E."/>
        </authorList>
    </citation>
    <scope>NUCLEOTIDE SEQUENCE [LARGE SCALE GENOMIC DNA]</scope>
    <source>
        <strain evidence="14">JBR-2021</strain>
    </source>
</reference>
<evidence type="ECO:0000256" key="11">
    <source>
        <dbReference type="RuleBase" id="RU004914"/>
    </source>
</evidence>
<evidence type="ECO:0000256" key="2">
    <source>
        <dbReference type="ARBA" id="ARBA00005005"/>
    </source>
</evidence>
<dbReference type="EMBL" id="JAGKQH010000016">
    <property type="protein sequence ID" value="KAG6577002.1"/>
    <property type="molecule type" value="Genomic_DNA"/>
</dbReference>
<feature type="transmembrane region" description="Helical" evidence="11">
    <location>
        <begin position="670"/>
        <end position="690"/>
    </location>
</feature>
<evidence type="ECO:0000256" key="5">
    <source>
        <dbReference type="ARBA" id="ARBA00022692"/>
    </source>
</evidence>
<dbReference type="Pfam" id="PF00725">
    <property type="entry name" value="3HCDH"/>
    <property type="match status" value="1"/>
</dbReference>
<dbReference type="InterPro" id="IPR045069">
    <property type="entry name" value="MATE_euk"/>
</dbReference>
<dbReference type="AlphaFoldDB" id="A0AAV6M9C8"/>
<feature type="transmembrane region" description="Helical" evidence="11">
    <location>
        <begin position="339"/>
        <end position="360"/>
    </location>
</feature>
<evidence type="ECO:0000256" key="3">
    <source>
        <dbReference type="ARBA" id="ARBA00007005"/>
    </source>
</evidence>
<feature type="non-terminal residue" evidence="14">
    <location>
        <position position="1"/>
    </location>
</feature>
<gene>
    <name evidence="14" type="primary">DTX19</name>
    <name evidence="14" type="ORF">SDJN03_24576</name>
</gene>
<keyword evidence="7" id="KW-0560">Oxidoreductase</keyword>
<evidence type="ECO:0000256" key="7">
    <source>
        <dbReference type="ARBA" id="ARBA00023002"/>
    </source>
</evidence>
<comment type="caution">
    <text evidence="14">The sequence shown here is derived from an EMBL/GenBank/DDBJ whole genome shotgun (WGS) entry which is preliminary data.</text>
</comment>
<proteinExistence type="inferred from homology"/>
<dbReference type="CDD" id="cd13132">
    <property type="entry name" value="MATE_eukaryotic"/>
    <property type="match status" value="1"/>
</dbReference>
<sequence length="783" mass="85277">MTEIKVIGVVGGGQMGSGIAQLAAAYGHDVWLIDSDPAALTKATNSISSSIQRLVSRNILSREVGVDALQRLKCSTDLKELHSADVIIEAIVESEDVKRKLFLELDKIAKPSAILASNTSSIPITRLASSTTRPEKVIGMHFMNPPPIMKLVEIVRGADTSDETFHAIKTLAERLGKTLICSQDYSGFIVNRILMPMINEAFFALYTGVATKEDIDTGMKLGTNHPMGPLELADLIGLDVCLSIMKVLHSGLGDDKYAPCPLLVQYVDAGRLGRKRGLGVYGYRTGALPSSKMEAQNAPLLQHLRHAGEDEAKGRVRWWNRVIDVDEAKTQFLFSLPMIVTNASYYLIPLISAMFAGHLGDLELAGATLGNSWATVSGFAFMIGLSGALETLCGQAFGAKQYGKLGLYLQASCIVSLFFFVILSVLWYYTESLLILLHQDPAISRLAATYVKFLIPGLFAHGLLQNLLRFLQTQSIVEPLVVFSAVPMFIHICIAYALVNWTCLGIRGPALAGSISLWISCLMLGTYMFKTDKFEQTWEGFSSESLSYFLMTLELAIPSAAMVCLEYWAFEILVFLAGVMPDSEITTSLIAMCDNTECIAFTITYGLSAATSTRVANELGAGNSSKAKRAMFVSLELSLLLTLVVLLALGFGHSIWSSFFSNSPKIEKEFASMVPFLLVSILLDSVQGVVSGAARGCGWQHLATYISLPTFYVVGLTTSAVLGFHSKLYAKGLWIGLTCGLACQTIALLLLTFRGKWEVIDVKGTKTSCFGNETPVLRRFEFE</sequence>
<feature type="transmembrane region" description="Helical" evidence="11">
    <location>
        <begin position="630"/>
        <end position="650"/>
    </location>
</feature>
<feature type="transmembrane region" description="Helical" evidence="11">
    <location>
        <begin position="511"/>
        <end position="529"/>
    </location>
</feature>
<keyword evidence="15" id="KW-1185">Reference proteome</keyword>
<evidence type="ECO:0000256" key="10">
    <source>
        <dbReference type="ARBA" id="ARBA00023717"/>
    </source>
</evidence>
<dbReference type="InterPro" id="IPR006176">
    <property type="entry name" value="3-OHacyl-CoA_DH_NAD-bd"/>
</dbReference>
<dbReference type="GO" id="GO:0004300">
    <property type="term" value="F:enoyl-CoA hydratase activity"/>
    <property type="evidence" value="ECO:0007669"/>
    <property type="project" value="UniProtKB-EC"/>
</dbReference>
<evidence type="ECO:0000259" key="13">
    <source>
        <dbReference type="Pfam" id="PF02737"/>
    </source>
</evidence>
<feature type="domain" description="3-hydroxyacyl-CoA dehydrogenase NAD binding" evidence="13">
    <location>
        <begin position="7"/>
        <end position="184"/>
    </location>
</feature>
<evidence type="ECO:0000256" key="6">
    <source>
        <dbReference type="ARBA" id="ARBA00022989"/>
    </source>
</evidence>
<dbReference type="NCBIfam" id="TIGR00797">
    <property type="entry name" value="matE"/>
    <property type="match status" value="1"/>
</dbReference>
<dbReference type="Pfam" id="PF01554">
    <property type="entry name" value="MatE"/>
    <property type="match status" value="2"/>
</dbReference>
<protein>
    <recommendedName>
        <fullName evidence="11">Protein DETOXIFICATION</fullName>
    </recommendedName>
    <alternativeName>
        <fullName evidence="11">Multidrug and toxic compound extrusion protein</fullName>
    </alternativeName>
</protein>
<evidence type="ECO:0000256" key="4">
    <source>
        <dbReference type="ARBA" id="ARBA00010199"/>
    </source>
</evidence>
<dbReference type="GO" id="GO:0042910">
    <property type="term" value="F:xenobiotic transmembrane transporter activity"/>
    <property type="evidence" value="ECO:0007669"/>
    <property type="project" value="InterPro"/>
</dbReference>
<keyword evidence="6 11" id="KW-1133">Transmembrane helix</keyword>
<comment type="catalytic activity">
    <reaction evidence="10">
        <text>a 4-saturated-(3S)-3-hydroxyacyl-CoA = a (3E)-enoyl-CoA + H2O</text>
        <dbReference type="Rhea" id="RHEA:20724"/>
        <dbReference type="ChEBI" id="CHEBI:15377"/>
        <dbReference type="ChEBI" id="CHEBI:58521"/>
        <dbReference type="ChEBI" id="CHEBI:137480"/>
        <dbReference type="EC" id="4.2.1.17"/>
    </reaction>
</comment>
<feature type="transmembrane region" description="Helical" evidence="11">
    <location>
        <begin position="449"/>
        <end position="468"/>
    </location>
</feature>
<dbReference type="FunFam" id="3.40.50.720:FF:000009">
    <property type="entry name" value="Fatty oxidation complex, alpha subunit"/>
    <property type="match status" value="1"/>
</dbReference>
<feature type="transmembrane region" description="Helical" evidence="11">
    <location>
        <begin position="372"/>
        <end position="393"/>
    </location>
</feature>
<feature type="domain" description="3-hydroxyacyl-CoA dehydrogenase C-terminal" evidence="12">
    <location>
        <begin position="187"/>
        <end position="283"/>
    </location>
</feature>
<feature type="transmembrane region" description="Helical" evidence="11">
    <location>
        <begin position="480"/>
        <end position="499"/>
    </location>
</feature>
<dbReference type="GO" id="GO:0006631">
    <property type="term" value="P:fatty acid metabolic process"/>
    <property type="evidence" value="ECO:0007669"/>
    <property type="project" value="InterPro"/>
</dbReference>
<comment type="similarity">
    <text evidence="4 11">Belongs to the multi antimicrobial extrusion (MATE) (TC 2.A.66.1) family.</text>
</comment>
<evidence type="ECO:0000256" key="9">
    <source>
        <dbReference type="ARBA" id="ARBA00023709"/>
    </source>
</evidence>
<evidence type="ECO:0000313" key="14">
    <source>
        <dbReference type="EMBL" id="KAG6577002.1"/>
    </source>
</evidence>
<dbReference type="PROSITE" id="PS00067">
    <property type="entry name" value="3HCDH"/>
    <property type="match status" value="1"/>
</dbReference>
<name>A0AAV6M9C8_9ROSI</name>
<feature type="transmembrane region" description="Helical" evidence="11">
    <location>
        <begin position="549"/>
        <end position="569"/>
    </location>
</feature>
<dbReference type="GO" id="GO:0070403">
    <property type="term" value="F:NAD+ binding"/>
    <property type="evidence" value="ECO:0007669"/>
    <property type="project" value="InterPro"/>
</dbReference>
<feature type="transmembrane region" description="Helical" evidence="11">
    <location>
        <begin position="405"/>
        <end position="429"/>
    </location>
</feature>
<evidence type="ECO:0000256" key="1">
    <source>
        <dbReference type="ARBA" id="ARBA00004141"/>
    </source>
</evidence>
<comment type="subcellular location">
    <subcellularLocation>
        <location evidence="1">Membrane</location>
        <topology evidence="1">Multi-pass membrane protein</topology>
    </subcellularLocation>
</comment>
<feature type="transmembrane region" description="Helical" evidence="11">
    <location>
        <begin position="732"/>
        <end position="753"/>
    </location>
</feature>